<dbReference type="Pfam" id="PF20285">
    <property type="entry name" value="CTD9"/>
    <property type="match status" value="1"/>
</dbReference>
<organism evidence="2 3">
    <name type="scientific">Pseudomonas palleroniana</name>
    <dbReference type="NCBI Taxonomy" id="191390"/>
    <lineage>
        <taxon>Bacteria</taxon>
        <taxon>Pseudomonadati</taxon>
        <taxon>Pseudomonadota</taxon>
        <taxon>Gammaproteobacteria</taxon>
        <taxon>Pseudomonadales</taxon>
        <taxon>Pseudomonadaceae</taxon>
        <taxon>Pseudomonas</taxon>
    </lineage>
</organism>
<protein>
    <recommendedName>
        <fullName evidence="1">ABC-three component systems C-terminal domain-containing protein</fullName>
    </recommendedName>
</protein>
<dbReference type="Proteomes" id="UP000237830">
    <property type="component" value="Chromosome"/>
</dbReference>
<evidence type="ECO:0000313" key="2">
    <source>
        <dbReference type="EMBL" id="AVE08519.1"/>
    </source>
</evidence>
<evidence type="ECO:0000313" key="3">
    <source>
        <dbReference type="Proteomes" id="UP000237830"/>
    </source>
</evidence>
<name>A0A2L1JJA3_9PSED</name>
<gene>
    <name evidence="2" type="ORF">CYL20_19370</name>
</gene>
<dbReference type="AlphaFoldDB" id="A0A2L1JJA3"/>
<sequence>MVSISGNEIFNNDVKGDLNIGSTVIKLPSFNVAVGAEALKRLIEQHERLKESDPIYQIVLEELESKIKSAPSRSVIGLEAKLEIAGREVYLHQALVSSQKAAKMISKFQHLKSYQIIFNHLLGLILTRFNAHILPLLRSGRDDIIIRSAINATIIEPLYQEVVMAGGFVTSDLVEGMLYFLTEKCHVEWA</sequence>
<feature type="domain" description="ABC-three component systems C-terminal" evidence="1">
    <location>
        <begin position="77"/>
        <end position="189"/>
    </location>
</feature>
<proteinExistence type="predicted"/>
<reference evidence="2 3" key="1">
    <citation type="submission" date="2017-12" db="EMBL/GenBank/DDBJ databases">
        <title>Genome sequence of Pseudomonas palleroniana MAB3.</title>
        <authorList>
            <person name="Nascimento F.X."/>
        </authorList>
    </citation>
    <scope>NUCLEOTIDE SEQUENCE [LARGE SCALE GENOMIC DNA]</scope>
    <source>
        <strain evidence="2 3">MAB3</strain>
    </source>
</reference>
<evidence type="ECO:0000259" key="1">
    <source>
        <dbReference type="Pfam" id="PF20285"/>
    </source>
</evidence>
<dbReference type="EMBL" id="CP025494">
    <property type="protein sequence ID" value="AVE08519.1"/>
    <property type="molecule type" value="Genomic_DNA"/>
</dbReference>
<accession>A0A2L1JJA3</accession>
<dbReference type="InterPro" id="IPR046911">
    <property type="entry name" value="ABC-3C_CTD9"/>
</dbReference>